<protein>
    <submittedName>
        <fullName evidence="1">Uncharacterized protein</fullName>
    </submittedName>
</protein>
<dbReference type="AlphaFoldDB" id="A0A1A9ZDW4"/>
<dbReference type="Proteomes" id="UP000092445">
    <property type="component" value="Unassembled WGS sequence"/>
</dbReference>
<sequence length="274" mass="31303">MNMYECTVINVLLLKECRCLVMAVFEQHSHVSVWWFPREFCQSRFGEYRESGTNSCTLISLILADKIAKEQIFSQKAKTLPQRAVEVFGDAMNEGNTVYSRVFESKDDNGRRRRAPNLNIPEAIAALANSDFIEFQLQEWFYTHLTASPTKETYHRSVASRIAQVLKLGVQLFRQPSSNTRAKNLFAALIADSRTTIFIFEFPINIISFFDSHQHGRQSGAVVAQCSIDHLEDLCSWFVRMLDDVYKSRPSVYEISFLTTSADAPNVIPADQIH</sequence>
<reference evidence="2" key="1">
    <citation type="submission" date="2014-03" db="EMBL/GenBank/DDBJ databases">
        <authorList>
            <person name="Aksoy S."/>
            <person name="Warren W."/>
            <person name="Wilson R.K."/>
        </authorList>
    </citation>
    <scope>NUCLEOTIDE SEQUENCE [LARGE SCALE GENOMIC DNA]</scope>
    <source>
        <strain evidence="2">IAEA</strain>
    </source>
</reference>
<dbReference type="VEuPathDB" id="VectorBase:GPAI011697"/>
<dbReference type="PANTHER" id="PTHR37962:SF2">
    <property type="entry name" value="MALE STERILE (3) 76CA"/>
    <property type="match status" value="1"/>
</dbReference>
<accession>A0A1A9ZDW4</accession>
<evidence type="ECO:0000313" key="2">
    <source>
        <dbReference type="Proteomes" id="UP000092445"/>
    </source>
</evidence>
<organism evidence="1 2">
    <name type="scientific">Glossina pallidipes</name>
    <name type="common">Tsetse fly</name>
    <dbReference type="NCBI Taxonomy" id="7398"/>
    <lineage>
        <taxon>Eukaryota</taxon>
        <taxon>Metazoa</taxon>
        <taxon>Ecdysozoa</taxon>
        <taxon>Arthropoda</taxon>
        <taxon>Hexapoda</taxon>
        <taxon>Insecta</taxon>
        <taxon>Pterygota</taxon>
        <taxon>Neoptera</taxon>
        <taxon>Endopterygota</taxon>
        <taxon>Diptera</taxon>
        <taxon>Brachycera</taxon>
        <taxon>Muscomorpha</taxon>
        <taxon>Hippoboscoidea</taxon>
        <taxon>Glossinidae</taxon>
        <taxon>Glossina</taxon>
    </lineage>
</organism>
<keyword evidence="2" id="KW-1185">Reference proteome</keyword>
<name>A0A1A9ZDW4_GLOPL</name>
<proteinExistence type="predicted"/>
<dbReference type="PANTHER" id="PTHR37962">
    <property type="entry name" value="MALE STERILE (3) 76CA"/>
    <property type="match status" value="1"/>
</dbReference>
<reference evidence="1" key="2">
    <citation type="submission" date="2020-05" db="UniProtKB">
        <authorList>
            <consortium name="EnsemblMetazoa"/>
        </authorList>
    </citation>
    <scope>IDENTIFICATION</scope>
    <source>
        <strain evidence="1">IAEA</strain>
    </source>
</reference>
<evidence type="ECO:0000313" key="1">
    <source>
        <dbReference type="EnsemblMetazoa" id="GPAI011697-PA"/>
    </source>
</evidence>
<dbReference type="STRING" id="7398.A0A1A9ZDW4"/>
<dbReference type="EnsemblMetazoa" id="GPAI011697-RA">
    <property type="protein sequence ID" value="GPAI011697-PA"/>
    <property type="gene ID" value="GPAI011697"/>
</dbReference>